<comment type="caution">
    <text evidence="1">The sequence shown here is derived from an EMBL/GenBank/DDBJ whole genome shotgun (WGS) entry which is preliminary data.</text>
</comment>
<keyword evidence="2" id="KW-1185">Reference proteome</keyword>
<dbReference type="Proteomes" id="UP001642483">
    <property type="component" value="Unassembled WGS sequence"/>
</dbReference>
<name>A0ABP0G528_CLALP</name>
<sequence length="121" mass="13940">MPVGSNKNELLSKRKCRPSDFFNFAWLFHSWLDAQIKCGRKPSGGTDGVAPLPDDRQNEWIYRAKLRRLNVHENGKIVQWCGMQISGQGVENAVLNQRFRQNRMPASILRMEVLQQQTDAL</sequence>
<dbReference type="EMBL" id="CAWYQH010000103">
    <property type="protein sequence ID" value="CAK8686917.1"/>
    <property type="molecule type" value="Genomic_DNA"/>
</dbReference>
<accession>A0ABP0G528</accession>
<gene>
    <name evidence="1" type="ORF">CVLEPA_LOCUS18953</name>
</gene>
<evidence type="ECO:0000313" key="2">
    <source>
        <dbReference type="Proteomes" id="UP001642483"/>
    </source>
</evidence>
<evidence type="ECO:0000313" key="1">
    <source>
        <dbReference type="EMBL" id="CAK8686917.1"/>
    </source>
</evidence>
<evidence type="ECO:0008006" key="3">
    <source>
        <dbReference type="Google" id="ProtNLM"/>
    </source>
</evidence>
<proteinExistence type="predicted"/>
<organism evidence="1 2">
    <name type="scientific">Clavelina lepadiformis</name>
    <name type="common">Light-bulb sea squirt</name>
    <name type="synonym">Ascidia lepadiformis</name>
    <dbReference type="NCBI Taxonomy" id="159417"/>
    <lineage>
        <taxon>Eukaryota</taxon>
        <taxon>Metazoa</taxon>
        <taxon>Chordata</taxon>
        <taxon>Tunicata</taxon>
        <taxon>Ascidiacea</taxon>
        <taxon>Aplousobranchia</taxon>
        <taxon>Clavelinidae</taxon>
        <taxon>Clavelina</taxon>
    </lineage>
</organism>
<protein>
    <recommendedName>
        <fullName evidence="3">Transposase</fullName>
    </recommendedName>
</protein>
<reference evidence="1 2" key="1">
    <citation type="submission" date="2024-02" db="EMBL/GenBank/DDBJ databases">
        <authorList>
            <person name="Daric V."/>
            <person name="Darras S."/>
        </authorList>
    </citation>
    <scope>NUCLEOTIDE SEQUENCE [LARGE SCALE GENOMIC DNA]</scope>
</reference>